<protein>
    <submittedName>
        <fullName evidence="2">Uncharacterized protein</fullName>
    </submittedName>
</protein>
<sequence length="81" mass="9207">MIMASTILINLIFTSIIAIIAYFKYLSGKKDLHKYISLGFALFSLPFFMDVLRVSFYGRSEIVLISTILGYISIIYALTNK</sequence>
<evidence type="ECO:0000313" key="3">
    <source>
        <dbReference type="EMBL" id="KYC58589.1"/>
    </source>
</evidence>
<evidence type="ECO:0000313" key="4">
    <source>
        <dbReference type="Proteomes" id="UP000092420"/>
    </source>
</evidence>
<dbReference type="EMBL" id="LNJB01000008">
    <property type="protein sequence ID" value="KYC54769.1"/>
    <property type="molecule type" value="Genomic_DNA"/>
</dbReference>
<keyword evidence="1" id="KW-0812">Transmembrane</keyword>
<dbReference type="AlphaFoldDB" id="A0A150JC07"/>
<evidence type="ECO:0000256" key="1">
    <source>
        <dbReference type="SAM" id="Phobius"/>
    </source>
</evidence>
<proteinExistence type="predicted"/>
<evidence type="ECO:0000313" key="2">
    <source>
        <dbReference type="EMBL" id="KYC54769.1"/>
    </source>
</evidence>
<keyword evidence="1" id="KW-1133">Transmembrane helix</keyword>
<feature type="transmembrane region" description="Helical" evidence="1">
    <location>
        <begin position="62"/>
        <end position="79"/>
    </location>
</feature>
<feature type="transmembrane region" description="Helical" evidence="1">
    <location>
        <begin position="6"/>
        <end position="23"/>
    </location>
</feature>
<accession>A0A150JFF6</accession>
<comment type="caution">
    <text evidence="2">The sequence shown here is derived from an EMBL/GenBank/DDBJ whole genome shotgun (WGS) entry which is preliminary data.</text>
</comment>
<accession>A0A150JMY0</accession>
<accession>A0A150JC07</accession>
<dbReference type="EMBL" id="LNJE01000001">
    <property type="protein sequence ID" value="KYC58589.1"/>
    <property type="molecule type" value="Genomic_DNA"/>
</dbReference>
<gene>
    <name evidence="2" type="ORF">AN188_00809</name>
    <name evidence="3" type="ORF">APG09_00061</name>
</gene>
<keyword evidence="1" id="KW-0472">Membrane</keyword>
<reference evidence="2 4" key="1">
    <citation type="journal article" date="2016" name="ISME J.">
        <title>Chasing the elusive Euryarchaeota class WSA2: genomes reveal a uniquely fastidious methyl-reducing methanogen.</title>
        <authorList>
            <person name="Nobu M.K."/>
            <person name="Narihiro T."/>
            <person name="Kuroda K."/>
            <person name="Mei R."/>
            <person name="Liu W.T."/>
        </authorList>
    </citation>
    <scope>NUCLEOTIDE SEQUENCE [LARGE SCALE GENOMIC DNA]</scope>
    <source>
        <strain evidence="2">ADurb1013_Bin02101</strain>
        <strain evidence="3">ADurb1213_Bin02801</strain>
    </source>
</reference>
<organism evidence="2 4">
    <name type="scientific">Candidatus Methanofastidiosum methylothiophilum</name>
    <dbReference type="NCBI Taxonomy" id="1705564"/>
    <lineage>
        <taxon>Archaea</taxon>
        <taxon>Methanobacteriati</taxon>
        <taxon>Methanobacteriota</taxon>
        <taxon>Stenosarchaea group</taxon>
        <taxon>Candidatus Methanofastidiosia</taxon>
        <taxon>Candidatus Methanofastidiosales</taxon>
        <taxon>Candidatus Methanofastidiosaceae</taxon>
        <taxon>Candidatus Methanofastidiosum</taxon>
    </lineage>
</organism>
<name>A0A150JC07_9EURY</name>
<dbReference type="Proteomes" id="UP000092420">
    <property type="component" value="Unassembled WGS sequence"/>
</dbReference>
<feature type="transmembrane region" description="Helical" evidence="1">
    <location>
        <begin position="35"/>
        <end position="56"/>
    </location>
</feature>